<dbReference type="SUPFAM" id="SSF53300">
    <property type="entry name" value="vWA-like"/>
    <property type="match status" value="1"/>
</dbReference>
<organism evidence="2 3">
    <name type="scientific">Trichophyton interdigitale (strain MR816)</name>
    <dbReference type="NCBI Taxonomy" id="1215338"/>
    <lineage>
        <taxon>Eukaryota</taxon>
        <taxon>Fungi</taxon>
        <taxon>Dikarya</taxon>
        <taxon>Ascomycota</taxon>
        <taxon>Pezizomycotina</taxon>
        <taxon>Eurotiomycetes</taxon>
        <taxon>Eurotiomycetidae</taxon>
        <taxon>Onygenales</taxon>
        <taxon>Arthrodermataceae</taxon>
        <taxon>Trichophyton</taxon>
    </lineage>
</organism>
<protein>
    <recommendedName>
        <fullName evidence="4">VWFA domain-containing protein</fullName>
    </recommendedName>
</protein>
<dbReference type="OMA" id="RECSGNE"/>
<evidence type="ECO:0000313" key="2">
    <source>
        <dbReference type="EMBL" id="KDB27581.1"/>
    </source>
</evidence>
<proteinExistence type="predicted"/>
<feature type="region of interest" description="Disordered" evidence="1">
    <location>
        <begin position="104"/>
        <end position="123"/>
    </location>
</feature>
<evidence type="ECO:0008006" key="4">
    <source>
        <dbReference type="Google" id="ProtNLM"/>
    </source>
</evidence>
<dbReference type="OrthoDB" id="5596422at2759"/>
<dbReference type="Proteomes" id="UP000024533">
    <property type="component" value="Unassembled WGS sequence"/>
</dbReference>
<dbReference type="AlphaFoldDB" id="A0A059JI73"/>
<evidence type="ECO:0000313" key="3">
    <source>
        <dbReference type="Proteomes" id="UP000024533"/>
    </source>
</evidence>
<comment type="caution">
    <text evidence="2">The sequence shown here is derived from an EMBL/GenBank/DDBJ whole genome shotgun (WGS) entry which is preliminary data.</text>
</comment>
<keyword evidence="3" id="KW-1185">Reference proteome</keyword>
<accession>A0A059JI73</accession>
<evidence type="ECO:0000256" key="1">
    <source>
        <dbReference type="SAM" id="MobiDB-lite"/>
    </source>
</evidence>
<dbReference type="EMBL" id="AOKY01000053">
    <property type="protein sequence ID" value="KDB27581.1"/>
    <property type="molecule type" value="Genomic_DNA"/>
</dbReference>
<feature type="compositionally biased region" description="Polar residues" evidence="1">
    <location>
        <begin position="517"/>
        <end position="537"/>
    </location>
</feature>
<name>A0A059JI73_TRIIM</name>
<dbReference type="STRING" id="1215338.A0A059JI73"/>
<dbReference type="HOGENOM" id="CLU_393269_0_0_1"/>
<sequence>MESTHDLTDTPTPKPLEISKIFSKENENAAASVKKNACSPCRIPRRRSSHVVRPPLLPLSTTQNVVKSNKPIPARQPQQRLHKATALRPKAMENLTAEKRVWDGRASSADARQRQPTPKGPNILSRAINALDFRSRECSGNEADNTAKAHGFRLPSLQKASIIRGRGSEVNLRVHTGIQTGKKSCDGLYEKAQVHKHQALSYVGDNLLAPKPRDSITLMPRIPRHIPITSAAVKLVPNSLKSSLGQDNSTWISAVITASINDFSSGVNINGPYDADIPLDVMILVDNSARVSEGMLKAACKNAFQLASVLDILIDRIAICCISPDPTQNLNILMPLSSYSLDTVEILFRSLPAFQLPHGESSRSRLAGAIKEASNYLIRHSSKGASCHMFLVSAGSTVLIPGESNGDKLRYHTISPENSMMINSRQSLDGWHIGTNFGSEEQSSVDLTFRSKLQFAIQHLRIGVDSGYLHDLELQLEAGPDSEIEAILGDTNRSVLRLGESWTVLVKVKPITELQGPFNSGPNTANSENEPHTPNESTVDQMIDQLQGMLKPASYPPNNEYHITASLKYKHSAFSGNTILLTRNKFTVPRFRKAVTWDDSVKPSAPRSNSAISHRQIIKPPIDSEIISVKKRQQIVSNVAGNGHQSKKPGKDIANEASAMRESCLSYRDMSPFGSMNPYKDICKHTDPITSQQPLGRIPEYGRLHRLEDPFARIH</sequence>
<reference evidence="2 3" key="1">
    <citation type="submission" date="2014-02" db="EMBL/GenBank/DDBJ databases">
        <title>The Genome Sequence of Trichophyton interdigitale MR816.</title>
        <authorList>
            <consortium name="The Broad Institute Genomics Platform"/>
            <person name="Cuomo C.A."/>
            <person name="White T.C."/>
            <person name="Graser Y."/>
            <person name="Martinez-Rossi N."/>
            <person name="Heitman J."/>
            <person name="Young S.K."/>
            <person name="Zeng Q."/>
            <person name="Gargeya S."/>
            <person name="Abouelleil A."/>
            <person name="Alvarado L."/>
            <person name="Chapman S.B."/>
            <person name="Gainer-Dewar J."/>
            <person name="Goldberg J."/>
            <person name="Griggs A."/>
            <person name="Gujja S."/>
            <person name="Hansen M."/>
            <person name="Howarth C."/>
            <person name="Imamovic A."/>
            <person name="Larimer J."/>
            <person name="Martinez D."/>
            <person name="Murphy C."/>
            <person name="Pearson M.D."/>
            <person name="Persinoti G."/>
            <person name="Poon T."/>
            <person name="Priest M."/>
            <person name="Roberts A.D."/>
            <person name="Saif S."/>
            <person name="Shea T.D."/>
            <person name="Sykes S.N."/>
            <person name="Wortman J."/>
            <person name="Nusbaum C."/>
            <person name="Birren B."/>
        </authorList>
    </citation>
    <scope>NUCLEOTIDE SEQUENCE [LARGE SCALE GENOMIC DNA]</scope>
    <source>
        <strain evidence="2 3">MR816</strain>
    </source>
</reference>
<gene>
    <name evidence="2" type="ORF">H109_00638</name>
</gene>
<feature type="region of interest" description="Disordered" evidence="1">
    <location>
        <begin position="515"/>
        <end position="537"/>
    </location>
</feature>
<dbReference type="InterPro" id="IPR036465">
    <property type="entry name" value="vWFA_dom_sf"/>
</dbReference>